<dbReference type="Gene3D" id="1.10.3730.10">
    <property type="entry name" value="ProC C-terminal domain-like"/>
    <property type="match status" value="1"/>
</dbReference>
<dbReference type="UniPathway" id="UPA00098">
    <property type="reaction ID" value="UER00361"/>
</dbReference>
<dbReference type="EMBL" id="QTQV01000009">
    <property type="protein sequence ID" value="RQT14947.1"/>
    <property type="molecule type" value="Genomic_DNA"/>
</dbReference>
<name>A0A3N8PTL0_9BURK</name>
<gene>
    <name evidence="4" type="primary">proC</name>
    <name evidence="8" type="ORF">DF051_17520</name>
</gene>
<comment type="similarity">
    <text evidence="1 4">Belongs to the pyrroline-5-carboxylate reductase family.</text>
</comment>
<feature type="domain" description="Pyrroline-5-carboxylate reductase catalytic N-terminal" evidence="6">
    <location>
        <begin position="1"/>
        <end position="85"/>
    </location>
</feature>
<keyword evidence="4" id="KW-0963">Cytoplasm</keyword>
<protein>
    <recommendedName>
        <fullName evidence="4">Pyrroline-5-carboxylate reductase</fullName>
        <shortName evidence="4">P5C reductase</shortName>
        <shortName evidence="4">P5CR</shortName>
        <ecNumber evidence="4">1.5.1.2</ecNumber>
    </recommendedName>
    <alternativeName>
        <fullName evidence="4">PCA reductase</fullName>
    </alternativeName>
</protein>
<reference evidence="8 9" key="1">
    <citation type="submission" date="2018-08" db="EMBL/GenBank/DDBJ databases">
        <title>Comparative analysis of Burkholderia isolates from Puerto Rico.</title>
        <authorList>
            <person name="Hall C."/>
            <person name="Sahl J."/>
            <person name="Wagner D."/>
        </authorList>
    </citation>
    <scope>NUCLEOTIDE SEQUENCE [LARGE SCALE GENOMIC DNA]</scope>
    <source>
        <strain evidence="8 9">Bp9025</strain>
    </source>
</reference>
<sequence length="258" mass="27363">MAAALIEGMLRSTWDAARILVVEPDEHRRAWIASTFGVRTVSSGCTSLTPAKVVVWAVKPQVLRAAVEAVKSALGAPLHISICAGVSTNTFSRWIGSERVVRAMPNTPALVGAGVTALTALPQVLGEDRQQAESLMSVTGYSFWVDSDERVDAVTAISGSGPGYVFEFLACFQAAAQHLGFSEKDAAALAEKTAAGAIRQAATVPAAFETHRDRVMSRGGTTEAGLEVLSQHRLQQIIRLAVSAAYERARSLSQELDA</sequence>
<dbReference type="GO" id="GO:0055129">
    <property type="term" value="P:L-proline biosynthetic process"/>
    <property type="evidence" value="ECO:0007669"/>
    <property type="project" value="UniProtKB-UniRule"/>
</dbReference>
<feature type="domain" description="Pyrroline-5-carboxylate reductase dimerisation" evidence="7">
    <location>
        <begin position="149"/>
        <end position="252"/>
    </location>
</feature>
<dbReference type="EC" id="1.5.1.2" evidence="4"/>
<dbReference type="InterPro" id="IPR036291">
    <property type="entry name" value="NAD(P)-bd_dom_sf"/>
</dbReference>
<dbReference type="SUPFAM" id="SSF51735">
    <property type="entry name" value="NAD(P)-binding Rossmann-fold domains"/>
    <property type="match status" value="1"/>
</dbReference>
<comment type="caution">
    <text evidence="8">The sequence shown here is derived from an EMBL/GenBank/DDBJ whole genome shotgun (WGS) entry which is preliminary data.</text>
</comment>
<dbReference type="InterPro" id="IPR008927">
    <property type="entry name" value="6-PGluconate_DH-like_C_sf"/>
</dbReference>
<dbReference type="AlphaFoldDB" id="A0A3N8PTL0"/>
<accession>A0A3N8PTL0</accession>
<comment type="pathway">
    <text evidence="4">Amino-acid biosynthesis; L-proline biosynthesis; L-proline from L-glutamate 5-semialdehyde: step 1/1.</text>
</comment>
<evidence type="ECO:0000313" key="9">
    <source>
        <dbReference type="Proteomes" id="UP000277921"/>
    </source>
</evidence>
<comment type="catalytic activity">
    <reaction evidence="4">
        <text>L-proline + NAD(+) = (S)-1-pyrroline-5-carboxylate + NADH + 2 H(+)</text>
        <dbReference type="Rhea" id="RHEA:14105"/>
        <dbReference type="ChEBI" id="CHEBI:15378"/>
        <dbReference type="ChEBI" id="CHEBI:17388"/>
        <dbReference type="ChEBI" id="CHEBI:57540"/>
        <dbReference type="ChEBI" id="CHEBI:57945"/>
        <dbReference type="ChEBI" id="CHEBI:60039"/>
        <dbReference type="EC" id="1.5.1.2"/>
    </reaction>
</comment>
<keyword evidence="4" id="KW-0641">Proline biosynthesis</keyword>
<dbReference type="GO" id="GO:0004735">
    <property type="term" value="F:pyrroline-5-carboxylate reductase activity"/>
    <property type="evidence" value="ECO:0007669"/>
    <property type="project" value="UniProtKB-UniRule"/>
</dbReference>
<dbReference type="PANTHER" id="PTHR11645:SF0">
    <property type="entry name" value="PYRROLINE-5-CARBOXYLATE REDUCTASE 3"/>
    <property type="match status" value="1"/>
</dbReference>
<evidence type="ECO:0000256" key="1">
    <source>
        <dbReference type="ARBA" id="ARBA00005525"/>
    </source>
</evidence>
<keyword evidence="4" id="KW-0028">Amino-acid biosynthesis</keyword>
<dbReference type="SUPFAM" id="SSF48179">
    <property type="entry name" value="6-phosphogluconate dehydrogenase C-terminal domain-like"/>
    <property type="match status" value="1"/>
</dbReference>
<evidence type="ECO:0000256" key="3">
    <source>
        <dbReference type="ARBA" id="ARBA00023002"/>
    </source>
</evidence>
<evidence type="ECO:0000256" key="2">
    <source>
        <dbReference type="ARBA" id="ARBA00022857"/>
    </source>
</evidence>
<dbReference type="InterPro" id="IPR028939">
    <property type="entry name" value="P5C_Rdtase_cat_N"/>
</dbReference>
<dbReference type="PIRSF" id="PIRSF000193">
    <property type="entry name" value="Pyrrol-5-carb_rd"/>
    <property type="match status" value="1"/>
</dbReference>
<comment type="subcellular location">
    <subcellularLocation>
        <location evidence="4">Cytoplasm</location>
    </subcellularLocation>
</comment>
<organism evidence="8 9">
    <name type="scientific">Burkholderia contaminans</name>
    <dbReference type="NCBI Taxonomy" id="488447"/>
    <lineage>
        <taxon>Bacteria</taxon>
        <taxon>Pseudomonadati</taxon>
        <taxon>Pseudomonadota</taxon>
        <taxon>Betaproteobacteria</taxon>
        <taxon>Burkholderiales</taxon>
        <taxon>Burkholderiaceae</taxon>
        <taxon>Burkholderia</taxon>
        <taxon>Burkholderia cepacia complex</taxon>
    </lineage>
</organism>
<evidence type="ECO:0000256" key="5">
    <source>
        <dbReference type="PIRSR" id="PIRSR000193-1"/>
    </source>
</evidence>
<dbReference type="Proteomes" id="UP000277921">
    <property type="component" value="Unassembled WGS sequence"/>
</dbReference>
<dbReference type="InterPro" id="IPR029036">
    <property type="entry name" value="P5CR_dimer"/>
</dbReference>
<comment type="function">
    <text evidence="4">Catalyzes the reduction of 1-pyrroline-5-carboxylate (PCA) to L-proline.</text>
</comment>
<keyword evidence="3 4" id="KW-0560">Oxidoreductase</keyword>
<dbReference type="GO" id="GO:0005737">
    <property type="term" value="C:cytoplasm"/>
    <property type="evidence" value="ECO:0007669"/>
    <property type="project" value="UniProtKB-SubCell"/>
</dbReference>
<dbReference type="Gene3D" id="3.40.50.720">
    <property type="entry name" value="NAD(P)-binding Rossmann-like Domain"/>
    <property type="match status" value="1"/>
</dbReference>
<dbReference type="InterPro" id="IPR000304">
    <property type="entry name" value="Pyrroline-COOH_reductase"/>
</dbReference>
<dbReference type="PANTHER" id="PTHR11645">
    <property type="entry name" value="PYRROLINE-5-CARBOXYLATE REDUCTASE"/>
    <property type="match status" value="1"/>
</dbReference>
<evidence type="ECO:0000259" key="7">
    <source>
        <dbReference type="Pfam" id="PF14748"/>
    </source>
</evidence>
<comment type="catalytic activity">
    <reaction evidence="4">
        <text>L-proline + NADP(+) = (S)-1-pyrroline-5-carboxylate + NADPH + 2 H(+)</text>
        <dbReference type="Rhea" id="RHEA:14109"/>
        <dbReference type="ChEBI" id="CHEBI:15378"/>
        <dbReference type="ChEBI" id="CHEBI:17388"/>
        <dbReference type="ChEBI" id="CHEBI:57783"/>
        <dbReference type="ChEBI" id="CHEBI:58349"/>
        <dbReference type="ChEBI" id="CHEBI:60039"/>
        <dbReference type="EC" id="1.5.1.2"/>
    </reaction>
</comment>
<evidence type="ECO:0000313" key="8">
    <source>
        <dbReference type="EMBL" id="RQT14947.1"/>
    </source>
</evidence>
<keyword evidence="2 4" id="KW-0521">NADP</keyword>
<feature type="binding site" evidence="5">
    <location>
        <begin position="57"/>
        <end position="60"/>
    </location>
    <ligand>
        <name>NADP(+)</name>
        <dbReference type="ChEBI" id="CHEBI:58349"/>
    </ligand>
</feature>
<dbReference type="HAMAP" id="MF_01925">
    <property type="entry name" value="P5C_reductase"/>
    <property type="match status" value="1"/>
</dbReference>
<dbReference type="Pfam" id="PF14748">
    <property type="entry name" value="P5CR_dimer"/>
    <property type="match status" value="1"/>
</dbReference>
<dbReference type="Pfam" id="PF03807">
    <property type="entry name" value="F420_oxidored"/>
    <property type="match status" value="1"/>
</dbReference>
<evidence type="ECO:0000256" key="4">
    <source>
        <dbReference type="HAMAP-Rule" id="MF_01925"/>
    </source>
</evidence>
<proteinExistence type="inferred from homology"/>
<evidence type="ECO:0000259" key="6">
    <source>
        <dbReference type="Pfam" id="PF03807"/>
    </source>
</evidence>